<evidence type="ECO:0000313" key="1">
    <source>
        <dbReference type="EMBL" id="KAJ8598265.1"/>
    </source>
</evidence>
<dbReference type="AlphaFoldDB" id="A0AAD7U4T8"/>
<organism evidence="1 2">
    <name type="scientific">Chrysophaeum taylorii</name>
    <dbReference type="NCBI Taxonomy" id="2483200"/>
    <lineage>
        <taxon>Eukaryota</taxon>
        <taxon>Sar</taxon>
        <taxon>Stramenopiles</taxon>
        <taxon>Ochrophyta</taxon>
        <taxon>Pelagophyceae</taxon>
        <taxon>Pelagomonadales</taxon>
        <taxon>Pelagomonadaceae</taxon>
        <taxon>Chrysophaeum</taxon>
    </lineage>
</organism>
<accession>A0AAD7U4T8</accession>
<protein>
    <recommendedName>
        <fullName evidence="3">D-aminoacyl-tRNA deacylase</fullName>
    </recommendedName>
</protein>
<dbReference type="PANTHER" id="PTHR34667:SF1">
    <property type="entry name" value="D-AMINOACYL-TRNA DEACYLASE"/>
    <property type="match status" value="1"/>
</dbReference>
<comment type="caution">
    <text evidence="1">The sequence shown here is derived from an EMBL/GenBank/DDBJ whole genome shotgun (WGS) entry which is preliminary data.</text>
</comment>
<proteinExistence type="predicted"/>
<dbReference type="SUPFAM" id="SSF142535">
    <property type="entry name" value="AF0625-like"/>
    <property type="match status" value="1"/>
</dbReference>
<reference evidence="1" key="1">
    <citation type="submission" date="2023-01" db="EMBL/GenBank/DDBJ databases">
        <title>Metagenome sequencing of chrysophaentin producing Chrysophaeum taylorii.</title>
        <authorList>
            <person name="Davison J."/>
            <person name="Bewley C."/>
        </authorList>
    </citation>
    <scope>NUCLEOTIDE SEQUENCE</scope>
    <source>
        <strain evidence="1">NIES-1699</strain>
    </source>
</reference>
<dbReference type="PANTHER" id="PTHR34667">
    <property type="entry name" value="D-AMINOACYL-TRNA DEACYLASE"/>
    <property type="match status" value="1"/>
</dbReference>
<gene>
    <name evidence="1" type="ORF">CTAYLR_005504</name>
</gene>
<evidence type="ECO:0008006" key="3">
    <source>
        <dbReference type="Google" id="ProtNLM"/>
    </source>
</evidence>
<dbReference type="InterPro" id="IPR007508">
    <property type="entry name" value="DtdA"/>
</dbReference>
<dbReference type="Proteomes" id="UP001230188">
    <property type="component" value="Unassembled WGS sequence"/>
</dbReference>
<dbReference type="Gene3D" id="3.40.50.10700">
    <property type="entry name" value="AF0625-like"/>
    <property type="match status" value="1"/>
</dbReference>
<keyword evidence="2" id="KW-1185">Reference proteome</keyword>
<dbReference type="EMBL" id="JAQMWT010000682">
    <property type="protein sequence ID" value="KAJ8598265.1"/>
    <property type="molecule type" value="Genomic_DNA"/>
</dbReference>
<dbReference type="GO" id="GO:0051499">
    <property type="term" value="F:D-aminoacyl-tRNA deacylase activity"/>
    <property type="evidence" value="ECO:0007669"/>
    <property type="project" value="InterPro"/>
</dbReference>
<dbReference type="Gene3D" id="3.40.630.50">
    <property type="entry name" value="AF0625-like"/>
    <property type="match status" value="1"/>
</dbReference>
<evidence type="ECO:0000313" key="2">
    <source>
        <dbReference type="Proteomes" id="UP001230188"/>
    </source>
</evidence>
<name>A0AAD7U4T8_9STRA</name>
<dbReference type="Pfam" id="PF04414">
    <property type="entry name" value="tRNA_deacylase"/>
    <property type="match status" value="1"/>
</dbReference>
<sequence>MLLRTTLLVSVSSDVASVSLRNALLEAAPWEPVASSEGEVLRARDVYWVHYANGERMTQLDGVDSRFERAVGVRADEVVFLSRHAAASGTPALCVHPIGVAAGSEASHGGEPGRFPPPAPLLAPTYRALRRAVKCIPVACEATDKRFETSLEASHHGPVLDAPCCFVEIGSTRDQWGQRGPADLWARVLAEVLWGGRRWGDLADDEKRQATVVVGLGGGHYQPKLCDYVAANDDVFLGHMLASYALSSSSSSSSGFRKDASWRTTVQAAIDATRAAFPGATNPFSTRTTIPTS</sequence>